<dbReference type="EMBL" id="JARFVA010000004">
    <property type="protein sequence ID" value="MDF0708053.1"/>
    <property type="molecule type" value="Genomic_DNA"/>
</dbReference>
<accession>A0ABT5XQ69</accession>
<evidence type="ECO:0000313" key="3">
    <source>
        <dbReference type="Proteomes" id="UP001217083"/>
    </source>
</evidence>
<dbReference type="RefSeq" id="WP_275650017.1">
    <property type="nucleotide sequence ID" value="NZ_JARFVA010000004.1"/>
</dbReference>
<evidence type="ECO:0000313" key="2">
    <source>
        <dbReference type="EMBL" id="MDF0708053.1"/>
    </source>
</evidence>
<dbReference type="Pfam" id="PF17032">
    <property type="entry name" value="Zn_ribbon_15"/>
    <property type="match status" value="1"/>
</dbReference>
<sequence length="80" mass="9345">MILFFGTRPGKKETRLLRHVTCSHCGQTGTITAVAQPNYAHLFWIPMFTINNIRYAECSHCKKVYYKEDFTLEMERALSE</sequence>
<feature type="domain" description="Zinc-ribbon 15" evidence="1">
    <location>
        <begin position="20"/>
        <end position="68"/>
    </location>
</feature>
<reference evidence="2 3" key="1">
    <citation type="submission" date="2023-03" db="EMBL/GenBank/DDBJ databases">
        <title>Muricauda XX sp. nov. and Muricauda XXX sp. nov., two novel species isolated from Okinawa Trough.</title>
        <authorList>
            <person name="Cao W."/>
            <person name="Deng X."/>
        </authorList>
    </citation>
    <scope>NUCLEOTIDE SEQUENCE [LARGE SCALE GENOMIC DNA]</scope>
    <source>
        <strain evidence="2 3">81s02</strain>
    </source>
</reference>
<dbReference type="InterPro" id="IPR031493">
    <property type="entry name" value="Zinc_ribbon_15"/>
</dbReference>
<keyword evidence="3" id="KW-1185">Reference proteome</keyword>
<proteinExistence type="predicted"/>
<name>A0ABT5XQ69_9FLAO</name>
<dbReference type="Proteomes" id="UP001217083">
    <property type="component" value="Unassembled WGS sequence"/>
</dbReference>
<organism evidence="2 3">
    <name type="scientific">Flagellimonas okinawensis</name>
    <dbReference type="NCBI Taxonomy" id="3031324"/>
    <lineage>
        <taxon>Bacteria</taxon>
        <taxon>Pseudomonadati</taxon>
        <taxon>Bacteroidota</taxon>
        <taxon>Flavobacteriia</taxon>
        <taxon>Flavobacteriales</taxon>
        <taxon>Flavobacteriaceae</taxon>
        <taxon>Flagellimonas</taxon>
    </lineage>
</organism>
<comment type="caution">
    <text evidence="2">The sequence shown here is derived from an EMBL/GenBank/DDBJ whole genome shotgun (WGS) entry which is preliminary data.</text>
</comment>
<protein>
    <submittedName>
        <fullName evidence="2">Zinc-ribbon domain-containing protein</fullName>
    </submittedName>
</protein>
<gene>
    <name evidence="2" type="ORF">PY091_12565</name>
</gene>
<evidence type="ECO:0000259" key="1">
    <source>
        <dbReference type="Pfam" id="PF17032"/>
    </source>
</evidence>